<dbReference type="EMBL" id="NBSK02000009">
    <property type="protein sequence ID" value="KAJ0187955.1"/>
    <property type="molecule type" value="Genomic_DNA"/>
</dbReference>
<evidence type="ECO:0000313" key="2">
    <source>
        <dbReference type="Proteomes" id="UP000235145"/>
    </source>
</evidence>
<proteinExistence type="predicted"/>
<protein>
    <submittedName>
        <fullName evidence="1">Uncharacterized protein</fullName>
    </submittedName>
</protein>
<gene>
    <name evidence="1" type="ORF">LSAT_V11C900466230</name>
</gene>
<keyword evidence="2" id="KW-1185">Reference proteome</keyword>
<comment type="caution">
    <text evidence="1">The sequence shown here is derived from an EMBL/GenBank/DDBJ whole genome shotgun (WGS) entry which is preliminary data.</text>
</comment>
<dbReference type="AlphaFoldDB" id="A0A9R1UI74"/>
<organism evidence="1 2">
    <name type="scientific">Lactuca sativa</name>
    <name type="common">Garden lettuce</name>
    <dbReference type="NCBI Taxonomy" id="4236"/>
    <lineage>
        <taxon>Eukaryota</taxon>
        <taxon>Viridiplantae</taxon>
        <taxon>Streptophyta</taxon>
        <taxon>Embryophyta</taxon>
        <taxon>Tracheophyta</taxon>
        <taxon>Spermatophyta</taxon>
        <taxon>Magnoliopsida</taxon>
        <taxon>eudicotyledons</taxon>
        <taxon>Gunneridae</taxon>
        <taxon>Pentapetalae</taxon>
        <taxon>asterids</taxon>
        <taxon>campanulids</taxon>
        <taxon>Asterales</taxon>
        <taxon>Asteraceae</taxon>
        <taxon>Cichorioideae</taxon>
        <taxon>Cichorieae</taxon>
        <taxon>Lactucinae</taxon>
        <taxon>Lactuca</taxon>
    </lineage>
</organism>
<evidence type="ECO:0000313" key="1">
    <source>
        <dbReference type="EMBL" id="KAJ0187955.1"/>
    </source>
</evidence>
<name>A0A9R1UI74_LACSA</name>
<dbReference type="Proteomes" id="UP000235145">
    <property type="component" value="Unassembled WGS sequence"/>
</dbReference>
<accession>A0A9R1UI74</accession>
<sequence length="115" mass="13274">MKWGYLKSQMWLWLSQLLDIRIVEIEVKWRIKSQTVFSRSFRFVDIESIGSEEIGDELCREPDSRGSCFTGLLIIRFGFCRIRIDPIVSEEFSFAVTEGKTFGVSSSGECRSFTA</sequence>
<reference evidence="1 2" key="1">
    <citation type="journal article" date="2017" name="Nat. Commun.">
        <title>Genome assembly with in vitro proximity ligation data and whole-genome triplication in lettuce.</title>
        <authorList>
            <person name="Reyes-Chin-Wo S."/>
            <person name="Wang Z."/>
            <person name="Yang X."/>
            <person name="Kozik A."/>
            <person name="Arikit S."/>
            <person name="Song C."/>
            <person name="Xia L."/>
            <person name="Froenicke L."/>
            <person name="Lavelle D.O."/>
            <person name="Truco M.J."/>
            <person name="Xia R."/>
            <person name="Zhu S."/>
            <person name="Xu C."/>
            <person name="Xu H."/>
            <person name="Xu X."/>
            <person name="Cox K."/>
            <person name="Korf I."/>
            <person name="Meyers B.C."/>
            <person name="Michelmore R.W."/>
        </authorList>
    </citation>
    <scope>NUCLEOTIDE SEQUENCE [LARGE SCALE GENOMIC DNA]</scope>
    <source>
        <strain evidence="2">cv. Salinas</strain>
        <tissue evidence="1">Seedlings</tissue>
    </source>
</reference>